<dbReference type="Proteomes" id="UP000000600">
    <property type="component" value="Unassembled WGS sequence"/>
</dbReference>
<reference evidence="1 2" key="1">
    <citation type="journal article" date="2006" name="Nature">
        <title>Global trends of whole-genome duplications revealed by the ciliate Paramecium tetraurelia.</title>
        <authorList>
            <consortium name="Genoscope"/>
            <person name="Aury J.-M."/>
            <person name="Jaillon O."/>
            <person name="Duret L."/>
            <person name="Noel B."/>
            <person name="Jubin C."/>
            <person name="Porcel B.M."/>
            <person name="Segurens B."/>
            <person name="Daubin V."/>
            <person name="Anthouard V."/>
            <person name="Aiach N."/>
            <person name="Arnaiz O."/>
            <person name="Billaut A."/>
            <person name="Beisson J."/>
            <person name="Blanc I."/>
            <person name="Bouhouche K."/>
            <person name="Camara F."/>
            <person name="Duharcourt S."/>
            <person name="Guigo R."/>
            <person name="Gogendeau D."/>
            <person name="Katinka M."/>
            <person name="Keller A.-M."/>
            <person name="Kissmehl R."/>
            <person name="Klotz C."/>
            <person name="Koll F."/>
            <person name="Le Moue A."/>
            <person name="Lepere C."/>
            <person name="Malinsky S."/>
            <person name="Nowacki M."/>
            <person name="Nowak J.K."/>
            <person name="Plattner H."/>
            <person name="Poulain J."/>
            <person name="Ruiz F."/>
            <person name="Serrano V."/>
            <person name="Zagulski M."/>
            <person name="Dessen P."/>
            <person name="Betermier M."/>
            <person name="Weissenbach J."/>
            <person name="Scarpelli C."/>
            <person name="Schachter V."/>
            <person name="Sperling L."/>
            <person name="Meyer E."/>
            <person name="Cohen J."/>
            <person name="Wincker P."/>
        </authorList>
    </citation>
    <scope>NUCLEOTIDE SEQUENCE [LARGE SCALE GENOMIC DNA]</scope>
    <source>
        <strain evidence="1 2">Stock d4-2</strain>
    </source>
</reference>
<protein>
    <submittedName>
        <fullName evidence="1">Uncharacterized protein</fullName>
    </submittedName>
</protein>
<organism evidence="1 2">
    <name type="scientific">Paramecium tetraurelia</name>
    <dbReference type="NCBI Taxonomy" id="5888"/>
    <lineage>
        <taxon>Eukaryota</taxon>
        <taxon>Sar</taxon>
        <taxon>Alveolata</taxon>
        <taxon>Ciliophora</taxon>
        <taxon>Intramacronucleata</taxon>
        <taxon>Oligohymenophorea</taxon>
        <taxon>Peniculida</taxon>
        <taxon>Parameciidae</taxon>
        <taxon>Paramecium</taxon>
    </lineage>
</organism>
<dbReference type="AlphaFoldDB" id="A0CMA6"/>
<proteinExistence type="predicted"/>
<evidence type="ECO:0000313" key="1">
    <source>
        <dbReference type="EMBL" id="CAK71923.1"/>
    </source>
</evidence>
<name>A0CMA6_PARTE</name>
<keyword evidence="2" id="KW-1185">Reference proteome</keyword>
<dbReference type="GeneID" id="5025105"/>
<evidence type="ECO:0000313" key="2">
    <source>
        <dbReference type="Proteomes" id="UP000000600"/>
    </source>
</evidence>
<dbReference type="EMBL" id="CT868108">
    <property type="protein sequence ID" value="CAK71923.1"/>
    <property type="molecule type" value="Genomic_DNA"/>
</dbReference>
<sequence>MSVSEINFSNKSRFINILEQNIEEQICFSETRRKTLNNNDYFQEQIDQKLIIFTCTSLCPQQNQFRNQDIKELALAECGLLFEKNSEITIHNFGQSLHTTDEKSYTIEK</sequence>
<accession>A0CMA6</accession>
<dbReference type="KEGG" id="ptm:GSPATT00008402001"/>
<gene>
    <name evidence="1" type="ORF">GSPATT00008402001</name>
</gene>
<dbReference type="HOGENOM" id="CLU_2189062_0_0_1"/>
<dbReference type="RefSeq" id="XP_001439320.1">
    <property type="nucleotide sequence ID" value="XM_001439283.1"/>
</dbReference>
<dbReference type="InParanoid" id="A0CMA6"/>